<evidence type="ECO:0000256" key="1">
    <source>
        <dbReference type="SAM" id="MobiDB-lite"/>
    </source>
</evidence>
<dbReference type="RefSeq" id="XP_007783185.1">
    <property type="nucleotide sequence ID" value="XM_007784995.1"/>
</dbReference>
<dbReference type="STRING" id="1168221.R7Z199"/>
<reference evidence="3" key="1">
    <citation type="submission" date="2012-06" db="EMBL/GenBank/DDBJ databases">
        <title>The genome sequence of Coniosporium apollinis CBS 100218.</title>
        <authorList>
            <consortium name="The Broad Institute Genome Sequencing Platform"/>
            <person name="Cuomo C."/>
            <person name="Gorbushina A."/>
            <person name="Noack S."/>
            <person name="Walker B."/>
            <person name="Young S.K."/>
            <person name="Zeng Q."/>
            <person name="Gargeya S."/>
            <person name="Fitzgerald M."/>
            <person name="Haas B."/>
            <person name="Abouelleil A."/>
            <person name="Alvarado L."/>
            <person name="Arachchi H.M."/>
            <person name="Berlin A.M."/>
            <person name="Chapman S.B."/>
            <person name="Goldberg J."/>
            <person name="Griggs A."/>
            <person name="Gujja S."/>
            <person name="Hansen M."/>
            <person name="Howarth C."/>
            <person name="Imamovic A."/>
            <person name="Larimer J."/>
            <person name="McCowan C."/>
            <person name="Montmayeur A."/>
            <person name="Murphy C."/>
            <person name="Neiman D."/>
            <person name="Pearson M."/>
            <person name="Priest M."/>
            <person name="Roberts A."/>
            <person name="Saif S."/>
            <person name="Shea T."/>
            <person name="Sisk P."/>
            <person name="Sykes S."/>
            <person name="Wortman J."/>
            <person name="Nusbaum C."/>
            <person name="Birren B."/>
        </authorList>
    </citation>
    <scope>NUCLEOTIDE SEQUENCE [LARGE SCALE GENOMIC DNA]</scope>
    <source>
        <strain evidence="3">CBS 100218</strain>
    </source>
</reference>
<dbReference type="OrthoDB" id="3902208at2759"/>
<protein>
    <submittedName>
        <fullName evidence="2">Uncharacterized protein</fullName>
    </submittedName>
</protein>
<sequence length="111" mass="11404">MSSNDNDEEPQQKGLLSAIGDPVGKVLGTGLAPVGGLLKPVTAPATGAVGNITRPVLGPLAGEHKEKMEVIGGDNKDSYAHGKDSVAGELQTADNPLGLEQTGKWGFEEEK</sequence>
<evidence type="ECO:0000313" key="2">
    <source>
        <dbReference type="EMBL" id="EON67868.1"/>
    </source>
</evidence>
<dbReference type="HOGENOM" id="CLU_158754_0_0_1"/>
<dbReference type="Proteomes" id="UP000016924">
    <property type="component" value="Unassembled WGS sequence"/>
</dbReference>
<organism evidence="2 3">
    <name type="scientific">Coniosporium apollinis (strain CBS 100218)</name>
    <name type="common">Rock-inhabiting black yeast</name>
    <dbReference type="NCBI Taxonomy" id="1168221"/>
    <lineage>
        <taxon>Eukaryota</taxon>
        <taxon>Fungi</taxon>
        <taxon>Dikarya</taxon>
        <taxon>Ascomycota</taxon>
        <taxon>Pezizomycotina</taxon>
        <taxon>Dothideomycetes</taxon>
        <taxon>Dothideomycetes incertae sedis</taxon>
        <taxon>Coniosporium</taxon>
    </lineage>
</organism>
<evidence type="ECO:0000313" key="3">
    <source>
        <dbReference type="Proteomes" id="UP000016924"/>
    </source>
</evidence>
<accession>R7Z199</accession>
<dbReference type="OMA" id="QTGRWGF"/>
<name>R7Z199_CONA1</name>
<dbReference type="AlphaFoldDB" id="R7Z199"/>
<feature type="region of interest" description="Disordered" evidence="1">
    <location>
        <begin position="88"/>
        <end position="111"/>
    </location>
</feature>
<proteinExistence type="predicted"/>
<dbReference type="GeneID" id="19904676"/>
<dbReference type="EMBL" id="JH767591">
    <property type="protein sequence ID" value="EON67868.1"/>
    <property type="molecule type" value="Genomic_DNA"/>
</dbReference>
<keyword evidence="3" id="KW-1185">Reference proteome</keyword>
<gene>
    <name evidence="2" type="ORF">W97_07365</name>
</gene>
<feature type="region of interest" description="Disordered" evidence="1">
    <location>
        <begin position="1"/>
        <end position="20"/>
    </location>
</feature>
<dbReference type="eggNOG" id="ENOG502SU05">
    <property type="taxonomic scope" value="Eukaryota"/>
</dbReference>